<feature type="transmembrane region" description="Helical" evidence="6">
    <location>
        <begin position="53"/>
        <end position="79"/>
    </location>
</feature>
<evidence type="ECO:0000256" key="2">
    <source>
        <dbReference type="ARBA" id="ARBA00022475"/>
    </source>
</evidence>
<name>A0A0F9MKF5_9ZZZZ</name>
<dbReference type="Pfam" id="PF03739">
    <property type="entry name" value="LptF_LptG"/>
    <property type="match status" value="2"/>
</dbReference>
<evidence type="ECO:0000256" key="1">
    <source>
        <dbReference type="ARBA" id="ARBA00004651"/>
    </source>
</evidence>
<dbReference type="InterPro" id="IPR005495">
    <property type="entry name" value="LptG/LptF_permease"/>
</dbReference>
<feature type="transmembrane region" description="Helical" evidence="6">
    <location>
        <begin position="100"/>
        <end position="123"/>
    </location>
</feature>
<gene>
    <name evidence="7" type="ORF">LCGC14_1063650</name>
</gene>
<dbReference type="EMBL" id="LAZR01004531">
    <property type="protein sequence ID" value="KKN07765.1"/>
    <property type="molecule type" value="Genomic_DNA"/>
</dbReference>
<feature type="transmembrane region" description="Helical" evidence="6">
    <location>
        <begin position="761"/>
        <end position="780"/>
    </location>
</feature>
<feature type="transmembrane region" description="Helical" evidence="6">
    <location>
        <begin position="519"/>
        <end position="541"/>
    </location>
</feature>
<dbReference type="PANTHER" id="PTHR33529:SF6">
    <property type="entry name" value="YJGP_YJGQ FAMILY PERMEASE"/>
    <property type="match status" value="1"/>
</dbReference>
<accession>A0A0F9MKF5</accession>
<evidence type="ECO:0008006" key="8">
    <source>
        <dbReference type="Google" id="ProtNLM"/>
    </source>
</evidence>
<comment type="subcellular location">
    <subcellularLocation>
        <location evidence="1">Cell membrane</location>
        <topology evidence="1">Multi-pass membrane protein</topology>
    </subcellularLocation>
</comment>
<dbReference type="AlphaFoldDB" id="A0A0F9MKF5"/>
<evidence type="ECO:0000313" key="7">
    <source>
        <dbReference type="EMBL" id="KKN07765.1"/>
    </source>
</evidence>
<feature type="transmembrane region" description="Helical" evidence="6">
    <location>
        <begin position="12"/>
        <end position="33"/>
    </location>
</feature>
<dbReference type="InterPro" id="IPR030923">
    <property type="entry name" value="LptG"/>
</dbReference>
<reference evidence="7" key="1">
    <citation type="journal article" date="2015" name="Nature">
        <title>Complex archaea that bridge the gap between prokaryotes and eukaryotes.</title>
        <authorList>
            <person name="Spang A."/>
            <person name="Saw J.H."/>
            <person name="Jorgensen S.L."/>
            <person name="Zaremba-Niedzwiedzka K."/>
            <person name="Martijn J."/>
            <person name="Lind A.E."/>
            <person name="van Eijk R."/>
            <person name="Schleper C."/>
            <person name="Guy L."/>
            <person name="Ettema T.J."/>
        </authorList>
    </citation>
    <scope>NUCLEOTIDE SEQUENCE</scope>
</reference>
<feature type="transmembrane region" description="Helical" evidence="6">
    <location>
        <begin position="305"/>
        <end position="324"/>
    </location>
</feature>
<evidence type="ECO:0000256" key="4">
    <source>
        <dbReference type="ARBA" id="ARBA00022989"/>
    </source>
</evidence>
<feature type="transmembrane region" description="Helical" evidence="6">
    <location>
        <begin position="436"/>
        <end position="457"/>
    </location>
</feature>
<keyword evidence="2" id="KW-1003">Cell membrane</keyword>
<evidence type="ECO:0000256" key="5">
    <source>
        <dbReference type="ARBA" id="ARBA00023136"/>
    </source>
</evidence>
<keyword evidence="3 6" id="KW-0812">Transmembrane</keyword>
<proteinExistence type="predicted"/>
<dbReference type="GO" id="GO:0055085">
    <property type="term" value="P:transmembrane transport"/>
    <property type="evidence" value="ECO:0007669"/>
    <property type="project" value="InterPro"/>
</dbReference>
<dbReference type="NCBIfam" id="TIGR04408">
    <property type="entry name" value="LptG_lptG"/>
    <property type="match status" value="1"/>
</dbReference>
<keyword evidence="4 6" id="KW-1133">Transmembrane helix</keyword>
<dbReference type="PANTHER" id="PTHR33529">
    <property type="entry name" value="SLR0882 PROTEIN-RELATED"/>
    <property type="match status" value="1"/>
</dbReference>
<organism evidence="7">
    <name type="scientific">marine sediment metagenome</name>
    <dbReference type="NCBI Taxonomy" id="412755"/>
    <lineage>
        <taxon>unclassified sequences</taxon>
        <taxon>metagenomes</taxon>
        <taxon>ecological metagenomes</taxon>
    </lineage>
</organism>
<protein>
    <recommendedName>
        <fullName evidence="8">Lipopolysaccharide export system permease protein LptF</fullName>
    </recommendedName>
</protein>
<feature type="transmembrane region" description="Helical" evidence="6">
    <location>
        <begin position="331"/>
        <end position="348"/>
    </location>
</feature>
<keyword evidence="5 6" id="KW-0472">Membrane</keyword>
<evidence type="ECO:0000256" key="3">
    <source>
        <dbReference type="ARBA" id="ARBA00022692"/>
    </source>
</evidence>
<evidence type="ECO:0000256" key="6">
    <source>
        <dbReference type="SAM" id="Phobius"/>
    </source>
</evidence>
<feature type="transmembrane region" description="Helical" evidence="6">
    <location>
        <begin position="360"/>
        <end position="382"/>
    </location>
</feature>
<dbReference type="GO" id="GO:0015920">
    <property type="term" value="P:lipopolysaccharide transport"/>
    <property type="evidence" value="ECO:0007669"/>
    <property type="project" value="TreeGrafter"/>
</dbReference>
<sequence>MIKYFDRYIIKEIVPPFFIGLLIYTFVLLMNQILQLSEIFITRGVAFKAAVTIFIHLVPSILAFTVPMAVLMGVLGGLSRLSSDSEIMAFKTLGISYKRLLRPVLIFSLCGWMFTSYLALYLAPHSNYKLIQTLYQTILTKVQFKINPREFNESIPNTVIFIQGITQEKEWENVFVYLSNPPEEPRVISAKKGRLNFYPEMKRAVLELFDGTLHSYPLSDPDKYGVTSFEKIEEEINVESLFTSFSEKKRVREKDIGELFKDIKIIKQDLAKLSIEEGGTTEKEYDSSRRWKDYISYWIEIHKKFALPFVCLIFGILGLPLGASTRKGGRTSGFTISLGIILVYYVLITTGEEMAINGELSPLLGIWGPNILLLLIGFYLFLKSQKESKLFAGLSRFFRRRREEESFPKKRIFSRNWPRLPLRFPNILDRYILRKYLAIFLFVFFSLLLIFVIVTFIDRIDNIHKHNKSLMLLLEYIRYRIPEFIHYILPVAALATTLLSLGLLTKFNEITAMKACGISLYRITLPVVLMAVLVSFLSFYLQENILPNSNKKVEEIWDKINDVPPRSYSYLDRRWVLSKEKNRIYHYNYFDREKSVFSQLSIYDFDPSTWSFQRRIYSERGYLSEGHLSLANCWYRDFVNGRPTKFEKSEKMDLSVVEDRSYFMKERKVPEQMSYRELGQYIEELEERDFDTVRFKVDLNYKVSFPLASLIMTLLGIPFAFSMGKRGTLVGIGLSIVIAMIYWGGIGIFKSLGYLNYLDAFLAAWGPNLIFGLIGLYLLFTLRT</sequence>
<comment type="caution">
    <text evidence="7">The sequence shown here is derived from an EMBL/GenBank/DDBJ whole genome shotgun (WGS) entry which is preliminary data.</text>
</comment>
<dbReference type="GO" id="GO:0043190">
    <property type="term" value="C:ATP-binding cassette (ABC) transporter complex"/>
    <property type="evidence" value="ECO:0007669"/>
    <property type="project" value="InterPro"/>
</dbReference>
<feature type="transmembrane region" description="Helical" evidence="6">
    <location>
        <begin position="703"/>
        <end position="721"/>
    </location>
</feature>
<feature type="transmembrane region" description="Helical" evidence="6">
    <location>
        <begin position="728"/>
        <end position="749"/>
    </location>
</feature>
<feature type="transmembrane region" description="Helical" evidence="6">
    <location>
        <begin position="484"/>
        <end position="507"/>
    </location>
</feature>